<dbReference type="Proteomes" id="UP000887579">
    <property type="component" value="Unplaced"/>
</dbReference>
<organism evidence="1 2">
    <name type="scientific">Panagrolaimus sp. ES5</name>
    <dbReference type="NCBI Taxonomy" id="591445"/>
    <lineage>
        <taxon>Eukaryota</taxon>
        <taxon>Metazoa</taxon>
        <taxon>Ecdysozoa</taxon>
        <taxon>Nematoda</taxon>
        <taxon>Chromadorea</taxon>
        <taxon>Rhabditida</taxon>
        <taxon>Tylenchina</taxon>
        <taxon>Panagrolaimomorpha</taxon>
        <taxon>Panagrolaimoidea</taxon>
        <taxon>Panagrolaimidae</taxon>
        <taxon>Panagrolaimus</taxon>
    </lineage>
</organism>
<sequence length="418" mass="47426">MVSLGIQADVVYNTKQFSNEEFHAGNHQLFANVDLFVNVQVGTIYFSSNGFAHEFPFSSLHKVQENFAEYRRFEKSYALCFQNSAAVSDFLSCCIQYFNNKSVIKNAVLRAFVESKKCSVSSDEMDLCKSLLQDLYKNFKDPNKKEYNVKRKADMIELLQDYKLDDIVDAIRSSEIDQSRTLDLSSEEEYESNSEVNSVVDEEYELDGLNDDALNESDYDEDDYLSDEEISNSPSAKQSIRNAVSSSDTLNELIHFGGTGENNDALTSDVRSNSYIHDETFDNDFGDGYDSNHSFGGGEGQAGRLNIDDDLEDNGTNQTEDEYEGRGEADNDEEKERTDPVSSKSSYQLRKRPRISYVENSDEDESEHNEDSDNLEQSENVPSRSSFGSRKRSRTSHCGKESSTNADEDSQQKRKRKK</sequence>
<accession>A0AC34GVQ1</accession>
<reference evidence="2" key="1">
    <citation type="submission" date="2022-11" db="UniProtKB">
        <authorList>
            <consortium name="WormBaseParasite"/>
        </authorList>
    </citation>
    <scope>IDENTIFICATION</scope>
</reference>
<dbReference type="WBParaSite" id="ES5_v2.g8950.t1">
    <property type="protein sequence ID" value="ES5_v2.g8950.t1"/>
    <property type="gene ID" value="ES5_v2.g8950"/>
</dbReference>
<protein>
    <submittedName>
        <fullName evidence="2">Uncharacterized protein</fullName>
    </submittedName>
</protein>
<proteinExistence type="predicted"/>
<name>A0AC34GVQ1_9BILA</name>
<evidence type="ECO:0000313" key="2">
    <source>
        <dbReference type="WBParaSite" id="ES5_v2.g8950.t1"/>
    </source>
</evidence>
<evidence type="ECO:0000313" key="1">
    <source>
        <dbReference type="Proteomes" id="UP000887579"/>
    </source>
</evidence>